<evidence type="ECO:0000313" key="1">
    <source>
        <dbReference type="EMBL" id="KAF2085027.1"/>
    </source>
</evidence>
<dbReference type="Gene3D" id="3.80.10.10">
    <property type="entry name" value="Ribonuclease Inhibitor"/>
    <property type="match status" value="1"/>
</dbReference>
<dbReference type="OrthoDB" id="3210378at2759"/>
<dbReference type="EMBL" id="ML978735">
    <property type="protein sequence ID" value="KAF2085027.1"/>
    <property type="molecule type" value="Genomic_DNA"/>
</dbReference>
<comment type="caution">
    <text evidence="1">The sequence shown here is derived from an EMBL/GenBank/DDBJ whole genome shotgun (WGS) entry which is preliminary data.</text>
</comment>
<protein>
    <submittedName>
        <fullName evidence="1">Uncharacterized protein</fullName>
    </submittedName>
</protein>
<dbReference type="SUPFAM" id="SSF52047">
    <property type="entry name" value="RNI-like"/>
    <property type="match status" value="1"/>
</dbReference>
<evidence type="ECO:0000313" key="2">
    <source>
        <dbReference type="Proteomes" id="UP000799776"/>
    </source>
</evidence>
<gene>
    <name evidence="1" type="ORF">K490DRAFT_68227</name>
</gene>
<dbReference type="AlphaFoldDB" id="A0A9P4HQD8"/>
<dbReference type="InterPro" id="IPR032675">
    <property type="entry name" value="LRR_dom_sf"/>
</dbReference>
<sequence>MAKFLSTEQAFIVDQHADQFYDEAPRPLSNSLVWQPSASVGLPRKSSSSSRTSYYQSADSFISSRSSVISNGTGFTYHTEFEAIPASTRSSWEFHRYKRPLSVVSYAQSFRPNCLPPRVFQQLPREVYACILQQLEVVHFGKGAPGCTTCYLKDLCNLSLTSRAFDKATRVQIYSKLYIPPYENNESRKLSRWKSPSRLKLLRKTLRERSALAKLVKEIRAPELQYIYLQIGHKERQELLDNLASIVMACPNLEKLVGFHWTYNHDFDRLTHALSTRTKLKERAWILRSKDYSRERVDRAELYPGPTELFLSHHDNSANLETLFLHASHAQTAGTMDYRAFVAPLRKLPSLKHLHLSNFDANDFNDRTLQGLPSNLQSLRIEELPGVTDAGLVRFANSPAAVSLKRLHFIRQEIIALPVIFAFFINLQHLTTFTLLQDTSPTLLPGESVSLPPLASKSLEFLHWDILVPGPATNLVAAAIGAGFFPSLRRIRAPCDHEGLLQNLCRPVASLLHDSDTYDYVPPAEDGSDDDHYTRDLPSARRAAQRRIEGAADVRSTAMKIVVDDEDGVVQHTYTIKGWMGTVGSKIEYWLKPDVEGREAEAVIEVDEVMRPNRVGGDGGTASDGDGGYCTGPMGRGNWASSKRRASHWGGNVGHAPRVGWRITELSDYF</sequence>
<dbReference type="Proteomes" id="UP000799776">
    <property type="component" value="Unassembled WGS sequence"/>
</dbReference>
<name>A0A9P4HQD8_9PEZI</name>
<accession>A0A9P4HQD8</accession>
<proteinExistence type="predicted"/>
<organism evidence="1 2">
    <name type="scientific">Saccharata proteae CBS 121410</name>
    <dbReference type="NCBI Taxonomy" id="1314787"/>
    <lineage>
        <taxon>Eukaryota</taxon>
        <taxon>Fungi</taxon>
        <taxon>Dikarya</taxon>
        <taxon>Ascomycota</taxon>
        <taxon>Pezizomycotina</taxon>
        <taxon>Dothideomycetes</taxon>
        <taxon>Dothideomycetes incertae sedis</taxon>
        <taxon>Botryosphaeriales</taxon>
        <taxon>Saccharataceae</taxon>
        <taxon>Saccharata</taxon>
    </lineage>
</organism>
<keyword evidence="2" id="KW-1185">Reference proteome</keyword>
<reference evidence="1" key="1">
    <citation type="journal article" date="2020" name="Stud. Mycol.">
        <title>101 Dothideomycetes genomes: a test case for predicting lifestyles and emergence of pathogens.</title>
        <authorList>
            <person name="Haridas S."/>
            <person name="Albert R."/>
            <person name="Binder M."/>
            <person name="Bloem J."/>
            <person name="Labutti K."/>
            <person name="Salamov A."/>
            <person name="Andreopoulos B."/>
            <person name="Baker S."/>
            <person name="Barry K."/>
            <person name="Bills G."/>
            <person name="Bluhm B."/>
            <person name="Cannon C."/>
            <person name="Castanera R."/>
            <person name="Culley D."/>
            <person name="Daum C."/>
            <person name="Ezra D."/>
            <person name="Gonzalez J."/>
            <person name="Henrissat B."/>
            <person name="Kuo A."/>
            <person name="Liang C."/>
            <person name="Lipzen A."/>
            <person name="Lutzoni F."/>
            <person name="Magnuson J."/>
            <person name="Mondo S."/>
            <person name="Nolan M."/>
            <person name="Ohm R."/>
            <person name="Pangilinan J."/>
            <person name="Park H.-J."/>
            <person name="Ramirez L."/>
            <person name="Alfaro M."/>
            <person name="Sun H."/>
            <person name="Tritt A."/>
            <person name="Yoshinaga Y."/>
            <person name="Zwiers L.-H."/>
            <person name="Turgeon B."/>
            <person name="Goodwin S."/>
            <person name="Spatafora J."/>
            <person name="Crous P."/>
            <person name="Grigoriev I."/>
        </authorList>
    </citation>
    <scope>NUCLEOTIDE SEQUENCE</scope>
    <source>
        <strain evidence="1">CBS 121410</strain>
    </source>
</reference>